<dbReference type="InParanoid" id="A0A194X2H4"/>
<dbReference type="GeneID" id="28825195"/>
<feature type="chain" id="PRO_5008267827" description="ATP phosphoribosyltransferase" evidence="2">
    <location>
        <begin position="18"/>
        <end position="116"/>
    </location>
</feature>
<dbReference type="Proteomes" id="UP000070700">
    <property type="component" value="Unassembled WGS sequence"/>
</dbReference>
<protein>
    <recommendedName>
        <fullName evidence="1">ATP phosphoribosyltransferase</fullName>
    </recommendedName>
</protein>
<dbReference type="OrthoDB" id="15981at2759"/>
<dbReference type="Gene3D" id="3.30.70.120">
    <property type="match status" value="1"/>
</dbReference>
<name>A0A194X2H4_MOLSC</name>
<accession>A0A194X2H4</accession>
<organism evidence="3 4">
    <name type="scientific">Mollisia scopiformis</name>
    <name type="common">Conifer needle endophyte fungus</name>
    <name type="synonym">Phialocephala scopiformis</name>
    <dbReference type="NCBI Taxonomy" id="149040"/>
    <lineage>
        <taxon>Eukaryota</taxon>
        <taxon>Fungi</taxon>
        <taxon>Dikarya</taxon>
        <taxon>Ascomycota</taxon>
        <taxon>Pezizomycotina</taxon>
        <taxon>Leotiomycetes</taxon>
        <taxon>Helotiales</taxon>
        <taxon>Mollisiaceae</taxon>
        <taxon>Mollisia</taxon>
    </lineage>
</organism>
<evidence type="ECO:0000313" key="4">
    <source>
        <dbReference type="Proteomes" id="UP000070700"/>
    </source>
</evidence>
<reference evidence="3 4" key="1">
    <citation type="submission" date="2015-10" db="EMBL/GenBank/DDBJ databases">
        <title>Full genome of DAOMC 229536 Phialocephala scopiformis, a fungal endophyte of spruce producing the potent anti-insectan compound rugulosin.</title>
        <authorList>
            <consortium name="DOE Joint Genome Institute"/>
            <person name="Walker A.K."/>
            <person name="Frasz S.L."/>
            <person name="Seifert K.A."/>
            <person name="Miller J.D."/>
            <person name="Mondo S.J."/>
            <person name="Labutti K."/>
            <person name="Lipzen A."/>
            <person name="Dockter R."/>
            <person name="Kennedy M."/>
            <person name="Grigoriev I.V."/>
            <person name="Spatafora J.W."/>
        </authorList>
    </citation>
    <scope>NUCLEOTIDE SEQUENCE [LARGE SCALE GENOMIC DNA]</scope>
    <source>
        <strain evidence="3 4">CBS 120377</strain>
    </source>
</reference>
<dbReference type="InterPro" id="IPR036069">
    <property type="entry name" value="DUF34/NIF3_sf"/>
</dbReference>
<dbReference type="InterPro" id="IPR015867">
    <property type="entry name" value="N-reg_PII/ATP_PRibTrfase_C"/>
</dbReference>
<keyword evidence="4" id="KW-1185">Reference proteome</keyword>
<dbReference type="PANTHER" id="PTHR41774:SF1">
    <property type="entry name" value="NGG1P INTERACTING FACTOR NIF3"/>
    <property type="match status" value="1"/>
</dbReference>
<dbReference type="PANTHER" id="PTHR41774">
    <property type="match status" value="1"/>
</dbReference>
<dbReference type="RefSeq" id="XP_018068392.1">
    <property type="nucleotide sequence ID" value="XM_018215469.1"/>
</dbReference>
<proteinExistence type="predicted"/>
<dbReference type="AlphaFoldDB" id="A0A194X2H4"/>
<gene>
    <name evidence="3" type="ORF">LY89DRAFT_687312</name>
</gene>
<evidence type="ECO:0000256" key="2">
    <source>
        <dbReference type="SAM" id="SignalP"/>
    </source>
</evidence>
<evidence type="ECO:0000256" key="1">
    <source>
        <dbReference type="ARBA" id="ARBA00020998"/>
    </source>
</evidence>
<feature type="signal peptide" evidence="2">
    <location>
        <begin position="1"/>
        <end position="17"/>
    </location>
</feature>
<dbReference type="SUPFAM" id="SSF102705">
    <property type="entry name" value="NIF3 (NGG1p interacting factor 3)-like"/>
    <property type="match status" value="1"/>
</dbReference>
<dbReference type="KEGG" id="psco:LY89DRAFT_687312"/>
<dbReference type="EMBL" id="KQ947421">
    <property type="protein sequence ID" value="KUJ14037.1"/>
    <property type="molecule type" value="Genomic_DNA"/>
</dbReference>
<keyword evidence="2" id="KW-0732">Signal</keyword>
<sequence length="116" mass="12398">MATVASAAAAKFRLVFFAPVPALETCKAAIFAAGAGRYPGGKYTECCWTVLGNGQFHPGDTANPHIGSVGKLEHTEEARVEVICFGENIAREAVAALKTARPYEEPSYGVYKLEDF</sequence>
<evidence type="ECO:0000313" key="3">
    <source>
        <dbReference type="EMBL" id="KUJ14037.1"/>
    </source>
</evidence>